<feature type="region of interest" description="Disordered" evidence="8">
    <location>
        <begin position="485"/>
        <end position="515"/>
    </location>
</feature>
<feature type="region of interest" description="Disordered" evidence="8">
    <location>
        <begin position="85"/>
        <end position="216"/>
    </location>
</feature>
<dbReference type="Pfam" id="PF06886">
    <property type="entry name" value="TPX2"/>
    <property type="match status" value="1"/>
</dbReference>
<evidence type="ECO:0000256" key="2">
    <source>
        <dbReference type="ARBA" id="ARBA00004186"/>
    </source>
</evidence>
<evidence type="ECO:0000256" key="5">
    <source>
        <dbReference type="ARBA" id="ARBA00022701"/>
    </source>
</evidence>
<dbReference type="GO" id="GO:0030295">
    <property type="term" value="F:protein kinase activator activity"/>
    <property type="evidence" value="ECO:0007669"/>
    <property type="project" value="TreeGrafter"/>
</dbReference>
<accession>A0A8B9ALZ1</accession>
<comment type="subcellular location">
    <subcellularLocation>
        <location evidence="2">Cytoplasm</location>
        <location evidence="2">Cytoskeleton</location>
        <location evidence="2">Spindle</location>
    </subcellularLocation>
    <subcellularLocation>
        <location evidence="1">Nucleus</location>
    </subcellularLocation>
</comment>
<evidence type="ECO:0000256" key="8">
    <source>
        <dbReference type="SAM" id="MobiDB-lite"/>
    </source>
</evidence>
<dbReference type="OrthoDB" id="1684416at2759"/>
<proteinExistence type="inferred from homology"/>
<evidence type="ECO:0000313" key="12">
    <source>
        <dbReference type="RefSeq" id="XP_038987761.1"/>
    </source>
</evidence>
<dbReference type="AlphaFoldDB" id="A0A8B9ALZ1"/>
<feature type="region of interest" description="Disordered" evidence="8">
    <location>
        <begin position="270"/>
        <end position="290"/>
    </location>
</feature>
<comment type="similarity">
    <text evidence="3">Belongs to the TPX2 family.</text>
</comment>
<evidence type="ECO:0000259" key="9">
    <source>
        <dbReference type="Pfam" id="PF06886"/>
    </source>
</evidence>
<gene>
    <name evidence="12" type="primary">LOC103721945</name>
</gene>
<sequence length="841" mass="95714">MASYPNGGAGDGADVIQIDEAYEFCAPRFFDFINEETEEEIRRAERWFETSISYAPSPFMPKIKEGRSIKIATLCNFGNVDEVQKEQEPAEVSNQREDPMLPADNTIRHEQERDIAPEVKSRQQQEEKNGKKNSFEFFSEVKPSEDSSLPQQEKSLPSEDSSLPQQEKSLPVGDNRSDSLAPVENLSKEDIPSFELHVPPSSNGARVGAIEDSAPKSQKVPMKIIAPARVKNQVTIEACTPKVQRVSVKGGAPTSTKNLTTENIASLVKKPSAGKPKTKSSKCTKPRSVTKCPGSVNMKNAMATDIAQENQAIKRQKLDDERCRQILNVKTRVLPHKSRPGLTGGTDIFSSGARGCHDDSSLRKEVTPFISTAELVKKFQSRTRDLDLSKNGSLSHDDTASMAQRRLRLTLTRPKEPALETAYRVRAVRVKSSAELEEEMLAKIPKFKARPVNKKILEAPSLPALPRTVPQPPEFQEFHLKTMERANQHAETSSTISSIDASSLSQSKPLKLTAPRPPLLETSLRARPPNRVKSSQELELEELQKIPKFKARPLNKKILESKGDIGLFSNPKPQITTPQEFHFATNDRLGPPATVMELFDKLSLHSEPSQHDKQVPRITAPNPFRLKTEERGFEKERQFALQILQRQWEEETAKVPKANPYPYTTDYPVIPPKPEPKQCTKPEAFQLESLVRHEVELQRKLEEKEYMEREEAQRRRFKAQPIMRDDPVPLPERERKPLTEVQEFVYHADHRAVQRSEFDKKIKEKEIMCKRMREEYETAKMIEEEKAVKQLRRTMVPHARSLPKFDDPFLPQKSTKETTKPKSPELRVNQRGDRRHAFHMR</sequence>
<feature type="compositionally biased region" description="Basic and acidic residues" evidence="8">
    <location>
        <begin position="85"/>
        <end position="99"/>
    </location>
</feature>
<keyword evidence="6" id="KW-0206">Cytoskeleton</keyword>
<dbReference type="InterPro" id="IPR009675">
    <property type="entry name" value="TPX2_fam"/>
</dbReference>
<name>A0A8B9ALZ1_PHODC</name>
<feature type="compositionally biased region" description="Polar residues" evidence="8">
    <location>
        <begin position="146"/>
        <end position="168"/>
    </location>
</feature>
<evidence type="ECO:0000256" key="1">
    <source>
        <dbReference type="ARBA" id="ARBA00004123"/>
    </source>
</evidence>
<dbReference type="Pfam" id="PF12214">
    <property type="entry name" value="TPX2_importin"/>
    <property type="match status" value="1"/>
</dbReference>
<dbReference type="GO" id="GO:0090307">
    <property type="term" value="P:mitotic spindle assembly"/>
    <property type="evidence" value="ECO:0007669"/>
    <property type="project" value="TreeGrafter"/>
</dbReference>
<dbReference type="PANTHER" id="PTHR14326:SF44">
    <property type="entry name" value="TARGETING PROTEIN FOR XKLP2"/>
    <property type="match status" value="1"/>
</dbReference>
<dbReference type="InterPro" id="IPR027329">
    <property type="entry name" value="TPX2_C"/>
</dbReference>
<organism evidence="11 12">
    <name type="scientific">Phoenix dactylifera</name>
    <name type="common">Date palm</name>
    <dbReference type="NCBI Taxonomy" id="42345"/>
    <lineage>
        <taxon>Eukaryota</taxon>
        <taxon>Viridiplantae</taxon>
        <taxon>Streptophyta</taxon>
        <taxon>Embryophyta</taxon>
        <taxon>Tracheophyta</taxon>
        <taxon>Spermatophyta</taxon>
        <taxon>Magnoliopsida</taxon>
        <taxon>Liliopsida</taxon>
        <taxon>Arecaceae</taxon>
        <taxon>Coryphoideae</taxon>
        <taxon>Phoeniceae</taxon>
        <taxon>Phoenix</taxon>
    </lineage>
</organism>
<reference evidence="11" key="1">
    <citation type="journal article" date="2019" name="Nat. Commun.">
        <title>Genome-wide association mapping of date palm fruit traits.</title>
        <authorList>
            <person name="Hazzouri K.M."/>
            <person name="Gros-Balthazard M."/>
            <person name="Flowers J.M."/>
            <person name="Copetti D."/>
            <person name="Lemansour A."/>
            <person name="Lebrun M."/>
            <person name="Masmoudi K."/>
            <person name="Ferrand S."/>
            <person name="Dhar M.I."/>
            <person name="Fresquez Z.A."/>
            <person name="Rosas U."/>
            <person name="Zhang J."/>
            <person name="Talag J."/>
            <person name="Lee S."/>
            <person name="Kudrna D."/>
            <person name="Powell R.F."/>
            <person name="Leitch I.J."/>
            <person name="Krueger R.R."/>
            <person name="Wing R.A."/>
            <person name="Amiri K.M.A."/>
            <person name="Purugganan M.D."/>
        </authorList>
    </citation>
    <scope>NUCLEOTIDE SEQUENCE [LARGE SCALE GENOMIC DNA]</scope>
    <source>
        <strain evidence="11">cv. Khalas</strain>
    </source>
</reference>
<dbReference type="InterPro" id="IPR027330">
    <property type="entry name" value="TPX2_central_dom"/>
</dbReference>
<feature type="compositionally biased region" description="Basic and acidic residues" evidence="8">
    <location>
        <begin position="814"/>
        <end position="832"/>
    </location>
</feature>
<keyword evidence="4" id="KW-0963">Cytoplasm</keyword>
<dbReference type="GO" id="GO:0060236">
    <property type="term" value="P:regulation of mitotic spindle organization"/>
    <property type="evidence" value="ECO:0007669"/>
    <property type="project" value="InterPro"/>
</dbReference>
<feature type="domain" description="TPX2 C-terminal" evidence="9">
    <location>
        <begin position="744"/>
        <end position="820"/>
    </location>
</feature>
<evidence type="ECO:0000313" key="11">
    <source>
        <dbReference type="Proteomes" id="UP000228380"/>
    </source>
</evidence>
<dbReference type="PANTHER" id="PTHR14326">
    <property type="entry name" value="TARGETING PROTEIN FOR XKLP2"/>
    <property type="match status" value="1"/>
</dbReference>
<keyword evidence="11" id="KW-1185">Reference proteome</keyword>
<feature type="compositionally biased region" description="Low complexity" evidence="8">
    <location>
        <begin position="493"/>
        <end position="507"/>
    </location>
</feature>
<evidence type="ECO:0000256" key="6">
    <source>
        <dbReference type="ARBA" id="ARBA00023212"/>
    </source>
</evidence>
<feature type="region of interest" description="Disordered" evidence="8">
    <location>
        <begin position="798"/>
        <end position="841"/>
    </location>
</feature>
<evidence type="ECO:0000256" key="7">
    <source>
        <dbReference type="ARBA" id="ARBA00023242"/>
    </source>
</evidence>
<dbReference type="RefSeq" id="XP_038987761.1">
    <property type="nucleotide sequence ID" value="XM_039131833.1"/>
</dbReference>
<keyword evidence="5" id="KW-0493">Microtubule</keyword>
<dbReference type="GO" id="GO:0005880">
    <property type="term" value="C:nuclear microtubule"/>
    <property type="evidence" value="ECO:0007669"/>
    <property type="project" value="TreeGrafter"/>
</dbReference>
<dbReference type="GO" id="GO:0005819">
    <property type="term" value="C:spindle"/>
    <property type="evidence" value="ECO:0007669"/>
    <property type="project" value="UniProtKB-SubCell"/>
</dbReference>
<evidence type="ECO:0000259" key="10">
    <source>
        <dbReference type="Pfam" id="PF12214"/>
    </source>
</evidence>
<protein>
    <submittedName>
        <fullName evidence="12">Protein TPX2-like isoform X1</fullName>
    </submittedName>
</protein>
<dbReference type="GO" id="GO:0008017">
    <property type="term" value="F:microtubule binding"/>
    <property type="evidence" value="ECO:0007669"/>
    <property type="project" value="TreeGrafter"/>
</dbReference>
<evidence type="ECO:0000256" key="3">
    <source>
        <dbReference type="ARBA" id="ARBA00005885"/>
    </source>
</evidence>
<reference evidence="12" key="2">
    <citation type="submission" date="2025-08" db="UniProtKB">
        <authorList>
            <consortium name="RefSeq"/>
        </authorList>
    </citation>
    <scope>IDENTIFICATION</scope>
    <source>
        <tissue evidence="12">Young leaves</tissue>
    </source>
</reference>
<feature type="compositionally biased region" description="Basic residues" evidence="8">
    <location>
        <begin position="276"/>
        <end position="285"/>
    </location>
</feature>
<evidence type="ECO:0000256" key="4">
    <source>
        <dbReference type="ARBA" id="ARBA00022490"/>
    </source>
</evidence>
<feature type="domain" description="TPX2 central" evidence="10">
    <location>
        <begin position="410"/>
        <end position="510"/>
    </location>
</feature>
<dbReference type="Proteomes" id="UP000228380">
    <property type="component" value="Chromosome 11"/>
</dbReference>
<keyword evidence="7" id="KW-0539">Nucleus</keyword>
<feature type="compositionally biased region" description="Basic and acidic residues" evidence="8">
    <location>
        <begin position="106"/>
        <end position="134"/>
    </location>
</feature>
<dbReference type="GeneID" id="103721945"/>